<proteinExistence type="predicted"/>
<accession>A0A2P2L8I8</accession>
<dbReference type="AlphaFoldDB" id="A0A2P2L8I8"/>
<protein>
    <submittedName>
        <fullName evidence="1">Uncharacterized protein MANES_16G133100</fullName>
    </submittedName>
</protein>
<organism evidence="1">
    <name type="scientific">Rhizophora mucronata</name>
    <name type="common">Asiatic mangrove</name>
    <dbReference type="NCBI Taxonomy" id="61149"/>
    <lineage>
        <taxon>Eukaryota</taxon>
        <taxon>Viridiplantae</taxon>
        <taxon>Streptophyta</taxon>
        <taxon>Embryophyta</taxon>
        <taxon>Tracheophyta</taxon>
        <taxon>Spermatophyta</taxon>
        <taxon>Magnoliopsida</taxon>
        <taxon>eudicotyledons</taxon>
        <taxon>Gunneridae</taxon>
        <taxon>Pentapetalae</taxon>
        <taxon>rosids</taxon>
        <taxon>fabids</taxon>
        <taxon>Malpighiales</taxon>
        <taxon>Rhizophoraceae</taxon>
        <taxon>Rhizophora</taxon>
    </lineage>
</organism>
<evidence type="ECO:0000313" key="1">
    <source>
        <dbReference type="EMBL" id="MBX14282.1"/>
    </source>
</evidence>
<sequence length="68" mass="7912">MSDIVRTIRSFSHGGGLLLSTRIKTNLICDYIPQSITCKDKKLKRVVNLLLLQFLLKCQWLNICQKYK</sequence>
<reference evidence="1" key="1">
    <citation type="submission" date="2018-02" db="EMBL/GenBank/DDBJ databases">
        <title>Rhizophora mucronata_Transcriptome.</title>
        <authorList>
            <person name="Meera S.P."/>
            <person name="Sreeshan A."/>
            <person name="Augustine A."/>
        </authorList>
    </citation>
    <scope>NUCLEOTIDE SEQUENCE</scope>
    <source>
        <tissue evidence="1">Leaf</tissue>
    </source>
</reference>
<name>A0A2P2L8I8_RHIMU</name>
<dbReference type="EMBL" id="GGEC01033798">
    <property type="protein sequence ID" value="MBX14282.1"/>
    <property type="molecule type" value="Transcribed_RNA"/>
</dbReference>